<evidence type="ECO:0000313" key="2">
    <source>
        <dbReference type="Proteomes" id="UP001060215"/>
    </source>
</evidence>
<dbReference type="Proteomes" id="UP001060215">
    <property type="component" value="Chromosome 10"/>
</dbReference>
<comment type="caution">
    <text evidence="1">The sequence shown here is derived from an EMBL/GenBank/DDBJ whole genome shotgun (WGS) entry which is preliminary data.</text>
</comment>
<gene>
    <name evidence="1" type="ORF">LOK49_LG10G01955</name>
</gene>
<organism evidence="1 2">
    <name type="scientific">Camellia lanceoleosa</name>
    <dbReference type="NCBI Taxonomy" id="1840588"/>
    <lineage>
        <taxon>Eukaryota</taxon>
        <taxon>Viridiplantae</taxon>
        <taxon>Streptophyta</taxon>
        <taxon>Embryophyta</taxon>
        <taxon>Tracheophyta</taxon>
        <taxon>Spermatophyta</taxon>
        <taxon>Magnoliopsida</taxon>
        <taxon>eudicotyledons</taxon>
        <taxon>Gunneridae</taxon>
        <taxon>Pentapetalae</taxon>
        <taxon>asterids</taxon>
        <taxon>Ericales</taxon>
        <taxon>Theaceae</taxon>
        <taxon>Camellia</taxon>
    </lineage>
</organism>
<protein>
    <submittedName>
        <fullName evidence="1">Uncharacterized protein</fullName>
    </submittedName>
</protein>
<keyword evidence="2" id="KW-1185">Reference proteome</keyword>
<accession>A0ACC0GBD6</accession>
<dbReference type="EMBL" id="CM045767">
    <property type="protein sequence ID" value="KAI7998441.1"/>
    <property type="molecule type" value="Genomic_DNA"/>
</dbReference>
<sequence>MQGNKGVGQSEDKAQRLGLEELGHSAKGIEGQSGLTTLVAQVFNNLCRVLDSNQMGQISTLGPTDERTKDTLVMFETGYEGELGGSQYVERNESTPVYIGRGLSLVAHPLASLTTNHHRQAYSNLPQGEFERQVDLNQLEASSEEVVSKWVLSRISEVSRLLDVSFEGHETEALRLFIAVETS</sequence>
<evidence type="ECO:0000313" key="1">
    <source>
        <dbReference type="EMBL" id="KAI7998441.1"/>
    </source>
</evidence>
<reference evidence="1 2" key="1">
    <citation type="journal article" date="2022" name="Plant J.">
        <title>Chromosome-level genome of Camellia lanceoleosa provides a valuable resource for understanding genome evolution and self-incompatibility.</title>
        <authorList>
            <person name="Gong W."/>
            <person name="Xiao S."/>
            <person name="Wang L."/>
            <person name="Liao Z."/>
            <person name="Chang Y."/>
            <person name="Mo W."/>
            <person name="Hu G."/>
            <person name="Li W."/>
            <person name="Zhao G."/>
            <person name="Zhu H."/>
            <person name="Hu X."/>
            <person name="Ji K."/>
            <person name="Xiang X."/>
            <person name="Song Q."/>
            <person name="Yuan D."/>
            <person name="Jin S."/>
            <person name="Zhang L."/>
        </authorList>
    </citation>
    <scope>NUCLEOTIDE SEQUENCE [LARGE SCALE GENOMIC DNA]</scope>
    <source>
        <strain evidence="1">SQ_2022a</strain>
    </source>
</reference>
<proteinExistence type="predicted"/>
<name>A0ACC0GBD6_9ERIC</name>